<sequence length="112" mass="12459">MPRVYHRLGLRFKIGHHLTATFPAPAHTTGGGGWDVGMVLFKFLPALQPLDLLGPKLGWVGLPEYWWGVAHVGRWRALACMHGLVWEVPDGNSIPGTKRRGKLLRRVECALS</sequence>
<proteinExistence type="predicted"/>
<dbReference type="RefSeq" id="XP_059603453.1">
    <property type="nucleotide sequence ID" value="XM_059746498.1"/>
</dbReference>
<organism evidence="1">
    <name type="scientific">Aspergillus niger</name>
    <dbReference type="NCBI Taxonomy" id="5061"/>
    <lineage>
        <taxon>Eukaryota</taxon>
        <taxon>Fungi</taxon>
        <taxon>Dikarya</taxon>
        <taxon>Ascomycota</taxon>
        <taxon>Pezizomycotina</taxon>
        <taxon>Eurotiomycetes</taxon>
        <taxon>Eurotiomycetidae</taxon>
        <taxon>Eurotiales</taxon>
        <taxon>Aspergillaceae</taxon>
        <taxon>Aspergillus</taxon>
        <taxon>Aspergillus subgen. Circumdati</taxon>
    </lineage>
</organism>
<reference evidence="1" key="1">
    <citation type="submission" date="2025-02" db="EMBL/GenBank/DDBJ databases">
        <authorList>
            <consortium name="NCBI Genome Project"/>
        </authorList>
    </citation>
    <scope>NUCLEOTIDE SEQUENCE</scope>
</reference>
<dbReference type="VEuPathDB" id="FungiDB:An02g09450"/>
<dbReference type="GeneID" id="84590405"/>
<name>A0AAJ8E111_ASPNG</name>
<evidence type="ECO:0000313" key="1">
    <source>
        <dbReference type="RefSeq" id="XP_059603453.1"/>
    </source>
</evidence>
<dbReference type="AlphaFoldDB" id="A0AAJ8E111"/>
<reference evidence="1" key="2">
    <citation type="submission" date="2025-08" db="UniProtKB">
        <authorList>
            <consortium name="RefSeq"/>
        </authorList>
    </citation>
    <scope>IDENTIFICATION</scope>
</reference>
<protein>
    <submittedName>
        <fullName evidence="1">Uncharacterized protein</fullName>
    </submittedName>
</protein>
<accession>A0AAJ8E111</accession>
<gene>
    <name evidence="1" type="ORF">An02g09450</name>
</gene>
<dbReference type="KEGG" id="ang:An02g09450"/>